<evidence type="ECO:0000313" key="9">
    <source>
        <dbReference type="EMBL" id="PRQ42716.1"/>
    </source>
</evidence>
<keyword evidence="5" id="KW-1015">Disulfide bond</keyword>
<comment type="similarity">
    <text evidence="2 6">Belongs to the plant LTP family.</text>
</comment>
<comment type="function">
    <text evidence="1 6">Plant non-specific lipid-transfer proteins transfer phospholipids as well as galactolipids across membranes. May play a role in wax or cutin deposition in the cell walls of expanding epidermal cells and certain secretory tissues.</text>
</comment>
<keyword evidence="4 6" id="KW-0446">Lipid-binding</keyword>
<evidence type="ECO:0000256" key="6">
    <source>
        <dbReference type="RuleBase" id="RU000628"/>
    </source>
</evidence>
<proteinExistence type="inferred from homology"/>
<evidence type="ECO:0000256" key="5">
    <source>
        <dbReference type="ARBA" id="ARBA00023157"/>
    </source>
</evidence>
<evidence type="ECO:0000313" key="10">
    <source>
        <dbReference type="Proteomes" id="UP000238479"/>
    </source>
</evidence>
<dbReference type="Gene3D" id="1.10.110.10">
    <property type="entry name" value="Plant lipid-transfer and hydrophobic proteins"/>
    <property type="match status" value="1"/>
</dbReference>
<feature type="domain" description="Bifunctional inhibitor/plant lipid transfer protein/seed storage helical" evidence="8">
    <location>
        <begin position="25"/>
        <end position="109"/>
    </location>
</feature>
<dbReference type="OMA" id="CMKSTAN"/>
<dbReference type="PANTHER" id="PTHR33076">
    <property type="entry name" value="NON-SPECIFIC LIPID-TRANSFER PROTEIN 2-RELATED"/>
    <property type="match status" value="1"/>
</dbReference>
<dbReference type="Gramene" id="PRQ42716">
    <property type="protein sequence ID" value="PRQ42716"/>
    <property type="gene ID" value="RchiOBHm_Chr3g0460661"/>
</dbReference>
<feature type="signal peptide" evidence="7">
    <location>
        <begin position="1"/>
        <end position="21"/>
    </location>
</feature>
<dbReference type="GO" id="GO:0008289">
    <property type="term" value="F:lipid binding"/>
    <property type="evidence" value="ECO:0007669"/>
    <property type="project" value="UniProtKB-KW"/>
</dbReference>
<dbReference type="InterPro" id="IPR000528">
    <property type="entry name" value="Plant_nsLTP"/>
</dbReference>
<comment type="caution">
    <text evidence="9">The sequence shown here is derived from an EMBL/GenBank/DDBJ whole genome shotgun (WGS) entry which is preliminary data.</text>
</comment>
<dbReference type="AlphaFoldDB" id="A0A2P6R8F5"/>
<evidence type="ECO:0000256" key="4">
    <source>
        <dbReference type="ARBA" id="ARBA00023121"/>
    </source>
</evidence>
<dbReference type="OrthoDB" id="1890443at2759"/>
<dbReference type="Pfam" id="PF00234">
    <property type="entry name" value="Tryp_alpha_amyl"/>
    <property type="match status" value="1"/>
</dbReference>
<dbReference type="CDD" id="cd01960">
    <property type="entry name" value="nsLTP1"/>
    <property type="match status" value="1"/>
</dbReference>
<dbReference type="SUPFAM" id="SSF47699">
    <property type="entry name" value="Bifunctional inhibitor/lipid-transfer protein/seed storage 2S albumin"/>
    <property type="match status" value="1"/>
</dbReference>
<keyword evidence="10" id="KW-1185">Reference proteome</keyword>
<keyword evidence="7" id="KW-0732">Signal</keyword>
<gene>
    <name evidence="9" type="ORF">RchiOBHm_Chr3g0460661</name>
</gene>
<evidence type="ECO:0000259" key="8">
    <source>
        <dbReference type="SMART" id="SM00499"/>
    </source>
</evidence>
<sequence length="113" mass="11647">MAGTLAKLACVLVMCMVVAEAAMTCNQIQGGMAPCLGYLTKGGIPSAGCCTNLRNMVNSARTTADRKNACKCLKAAAAKFQGINPTNAAKLPSNCKVNIPYKISVSTNCASVK</sequence>
<evidence type="ECO:0000256" key="7">
    <source>
        <dbReference type="SAM" id="SignalP"/>
    </source>
</evidence>
<dbReference type="PROSITE" id="PS00597">
    <property type="entry name" value="PLANT_LTP"/>
    <property type="match status" value="1"/>
</dbReference>
<dbReference type="Proteomes" id="UP000238479">
    <property type="component" value="Chromosome 3"/>
</dbReference>
<dbReference type="InterPro" id="IPR016140">
    <property type="entry name" value="Bifunc_inhib/LTP/seed_store"/>
</dbReference>
<protein>
    <recommendedName>
        <fullName evidence="6">Non-specific lipid-transfer protein</fullName>
    </recommendedName>
</protein>
<dbReference type="PRINTS" id="PR00382">
    <property type="entry name" value="LIPIDTRNSFER"/>
</dbReference>
<dbReference type="STRING" id="74649.A0A2P6R8F5"/>
<dbReference type="EMBL" id="PDCK01000041">
    <property type="protein sequence ID" value="PRQ42716.1"/>
    <property type="molecule type" value="Genomic_DNA"/>
</dbReference>
<accession>A0A2P6R8F5</accession>
<organism evidence="9 10">
    <name type="scientific">Rosa chinensis</name>
    <name type="common">China rose</name>
    <dbReference type="NCBI Taxonomy" id="74649"/>
    <lineage>
        <taxon>Eukaryota</taxon>
        <taxon>Viridiplantae</taxon>
        <taxon>Streptophyta</taxon>
        <taxon>Embryophyta</taxon>
        <taxon>Tracheophyta</taxon>
        <taxon>Spermatophyta</taxon>
        <taxon>Magnoliopsida</taxon>
        <taxon>eudicotyledons</taxon>
        <taxon>Gunneridae</taxon>
        <taxon>Pentapetalae</taxon>
        <taxon>rosids</taxon>
        <taxon>fabids</taxon>
        <taxon>Rosales</taxon>
        <taxon>Rosaceae</taxon>
        <taxon>Rosoideae</taxon>
        <taxon>Rosoideae incertae sedis</taxon>
        <taxon>Rosa</taxon>
    </lineage>
</organism>
<keyword evidence="3 6" id="KW-0813">Transport</keyword>
<dbReference type="SMART" id="SM00499">
    <property type="entry name" value="AAI"/>
    <property type="match status" value="1"/>
</dbReference>
<evidence type="ECO:0000256" key="1">
    <source>
        <dbReference type="ARBA" id="ARBA00003211"/>
    </source>
</evidence>
<evidence type="ECO:0000256" key="3">
    <source>
        <dbReference type="ARBA" id="ARBA00022448"/>
    </source>
</evidence>
<name>A0A2P6R8F5_ROSCH</name>
<feature type="chain" id="PRO_5015132474" description="Non-specific lipid-transfer protein" evidence="7">
    <location>
        <begin position="22"/>
        <end position="113"/>
    </location>
</feature>
<reference evidence="9 10" key="1">
    <citation type="journal article" date="2018" name="Nat. Genet.">
        <title>The Rosa genome provides new insights in the design of modern roses.</title>
        <authorList>
            <person name="Bendahmane M."/>
        </authorList>
    </citation>
    <scope>NUCLEOTIDE SEQUENCE [LARGE SCALE GENOMIC DNA]</scope>
    <source>
        <strain evidence="10">cv. Old Blush</strain>
    </source>
</reference>
<evidence type="ECO:0000256" key="2">
    <source>
        <dbReference type="ARBA" id="ARBA00009748"/>
    </source>
</evidence>
<dbReference type="GO" id="GO:0006869">
    <property type="term" value="P:lipid transport"/>
    <property type="evidence" value="ECO:0007669"/>
    <property type="project" value="InterPro"/>
</dbReference>
<dbReference type="InterPro" id="IPR036312">
    <property type="entry name" value="Bifun_inhib/LTP/seed_sf"/>
</dbReference>